<reference evidence="3" key="1">
    <citation type="submission" date="2021-01" db="EMBL/GenBank/DDBJ databases">
        <authorList>
            <person name="Corre E."/>
            <person name="Pelletier E."/>
            <person name="Niang G."/>
            <person name="Scheremetjew M."/>
            <person name="Finn R."/>
            <person name="Kale V."/>
            <person name="Holt S."/>
            <person name="Cochrane G."/>
            <person name="Meng A."/>
            <person name="Brown T."/>
            <person name="Cohen L."/>
        </authorList>
    </citation>
    <scope>NUCLEOTIDE SEQUENCE</scope>
    <source>
        <strain evidence="3">379</strain>
    </source>
</reference>
<organism evidence="3">
    <name type="scientific">Emiliania huxleyi</name>
    <name type="common">Coccolithophore</name>
    <name type="synonym">Pontosphaera huxleyi</name>
    <dbReference type="NCBI Taxonomy" id="2903"/>
    <lineage>
        <taxon>Eukaryota</taxon>
        <taxon>Haptista</taxon>
        <taxon>Haptophyta</taxon>
        <taxon>Prymnesiophyceae</taxon>
        <taxon>Isochrysidales</taxon>
        <taxon>Noelaerhabdaceae</taxon>
        <taxon>Emiliania</taxon>
    </lineage>
</organism>
<dbReference type="InterPro" id="IPR005069">
    <property type="entry name" value="Nucl-diP-sugar_transferase"/>
</dbReference>
<proteinExistence type="predicted"/>
<evidence type="ECO:0000259" key="2">
    <source>
        <dbReference type="Pfam" id="PF03407"/>
    </source>
</evidence>
<sequence>MTDGWSDETAYGWHMALLAASEPSADDGEALRTPQQAADAAAAAQPPPPRRMLRFWARNSGQFYVRSTSATLRMMRTLARRMASEQVWDQSAYSQEGLWPALGLKGRVGSRVSLRVLSYACFCNTKWFFRHLLNEPTWRHHRPVSVHTNYHPEKQQRMQAIFNHYHVAEGKGDWAALRRWSGTEGSRRACGGGGGGGFRGGREQLLPDEMVELSSRGPWLFHNLPPRTPAQLLAAPDAAGRAGAFAAVRFLPGGGVAVGSVEEEPRALAAAPAGVRARGGAPLVHGGSWSVEGQALRLRLGEEDYTAFRRGRALICARCSDGVEVFARYEGLACNTSGWHRLRPSEAQSGVATTVAGAKAWRWQGRHDFTFHADGRLDTPWHKGVWGVAPERGERFIFARFANIDHLLHVADKSRIESTRCEDGDKVTVSRW</sequence>
<dbReference type="Pfam" id="PF03407">
    <property type="entry name" value="Nucleotid_trans"/>
    <property type="match status" value="1"/>
</dbReference>
<name>A0A7S3TKG0_EMIHU</name>
<evidence type="ECO:0000256" key="1">
    <source>
        <dbReference type="SAM" id="MobiDB-lite"/>
    </source>
</evidence>
<dbReference type="InterPro" id="IPR044290">
    <property type="entry name" value="RRA1/2/3"/>
</dbReference>
<feature type="region of interest" description="Disordered" evidence="1">
    <location>
        <begin position="24"/>
        <end position="47"/>
    </location>
</feature>
<dbReference type="AlphaFoldDB" id="A0A7S3TKG0"/>
<dbReference type="PANTHER" id="PTHR46581:SF3">
    <property type="entry name" value="ARABINOSYLTRANSFERASE RRA3"/>
    <property type="match status" value="1"/>
</dbReference>
<dbReference type="PANTHER" id="PTHR46581">
    <property type="entry name" value="ARABINOSYLTRANSFERASE RRA3"/>
    <property type="match status" value="1"/>
</dbReference>
<evidence type="ECO:0000313" key="3">
    <source>
        <dbReference type="EMBL" id="CAE0587112.1"/>
    </source>
</evidence>
<dbReference type="GO" id="GO:0016757">
    <property type="term" value="F:glycosyltransferase activity"/>
    <property type="evidence" value="ECO:0007669"/>
    <property type="project" value="InterPro"/>
</dbReference>
<gene>
    <name evidence="3" type="ORF">EHUX00137_LOCUS40103</name>
</gene>
<protein>
    <recommendedName>
        <fullName evidence="2">Nucleotide-diphospho-sugar transferase domain-containing protein</fullName>
    </recommendedName>
</protein>
<accession>A0A7S3TKG0</accession>
<feature type="domain" description="Nucleotide-diphospho-sugar transferase" evidence="2">
    <location>
        <begin position="47"/>
        <end position="159"/>
    </location>
</feature>
<feature type="compositionally biased region" description="Low complexity" evidence="1">
    <location>
        <begin position="34"/>
        <end position="44"/>
    </location>
</feature>
<dbReference type="EMBL" id="HBIR01051400">
    <property type="protein sequence ID" value="CAE0587112.1"/>
    <property type="molecule type" value="Transcribed_RNA"/>
</dbReference>